<gene>
    <name evidence="3" type="primary">LOC108674270</name>
</gene>
<dbReference type="GeneID" id="108674270"/>
<keyword evidence="2" id="KW-1185">Reference proteome</keyword>
<dbReference type="SUPFAM" id="SSF57903">
    <property type="entry name" value="FYVE/PHD zinc finger"/>
    <property type="match status" value="1"/>
</dbReference>
<accession>A0A979FI37</accession>
<evidence type="ECO:0000313" key="3">
    <source>
        <dbReference type="RefSeq" id="XP_047735974.1"/>
    </source>
</evidence>
<name>A0A979FI37_HYAAZ</name>
<reference evidence="3" key="1">
    <citation type="submission" date="2025-08" db="UniProtKB">
        <authorList>
            <consortium name="RefSeq"/>
        </authorList>
    </citation>
    <scope>IDENTIFICATION</scope>
    <source>
        <tissue evidence="3">Whole organism</tissue>
    </source>
</reference>
<organism evidence="2 3">
    <name type="scientific">Hyalella azteca</name>
    <name type="common">Amphipod</name>
    <dbReference type="NCBI Taxonomy" id="294128"/>
    <lineage>
        <taxon>Eukaryota</taxon>
        <taxon>Metazoa</taxon>
        <taxon>Ecdysozoa</taxon>
        <taxon>Arthropoda</taxon>
        <taxon>Crustacea</taxon>
        <taxon>Multicrustacea</taxon>
        <taxon>Malacostraca</taxon>
        <taxon>Eumalacostraca</taxon>
        <taxon>Peracarida</taxon>
        <taxon>Amphipoda</taxon>
        <taxon>Senticaudata</taxon>
        <taxon>Talitrida</taxon>
        <taxon>Talitroidea</taxon>
        <taxon>Hyalellidae</taxon>
        <taxon>Hyalella</taxon>
    </lineage>
</organism>
<dbReference type="KEGG" id="hazt:108674270"/>
<protein>
    <submittedName>
        <fullName evidence="3">Uncharacterized protein LOC108674270</fullName>
    </submittedName>
</protein>
<evidence type="ECO:0000313" key="2">
    <source>
        <dbReference type="Proteomes" id="UP000694843"/>
    </source>
</evidence>
<proteinExistence type="predicted"/>
<dbReference type="InterPro" id="IPR011011">
    <property type="entry name" value="Znf_FYVE_PHD"/>
</dbReference>
<feature type="compositionally biased region" description="Basic and acidic residues" evidence="1">
    <location>
        <begin position="1374"/>
        <end position="1391"/>
    </location>
</feature>
<evidence type="ECO:0000256" key="1">
    <source>
        <dbReference type="SAM" id="MobiDB-lite"/>
    </source>
</evidence>
<dbReference type="RefSeq" id="XP_047735974.1">
    <property type="nucleotide sequence ID" value="XM_047880018.1"/>
</dbReference>
<dbReference type="OrthoDB" id="7753208at2759"/>
<dbReference type="Gene3D" id="3.30.40.10">
    <property type="entry name" value="Zinc/RING finger domain, C3HC4 (zinc finger)"/>
    <property type="match status" value="1"/>
</dbReference>
<sequence length="1411" mass="160841">MQARPSLPVTMQAGPSLKFDSKPLQLKMKTNENQSLQMALTLLSKKSHKQNYQTSVPLKKPVQQDLICKKCVCCSELLAAKKFYKISLEKSIEGCKHNFKDCCCKKMFNEIMLKTHNEKVTWSEPRKDSEDANILSQYNSEKDSMTYFCKVCLRHGVSSKGRHKVGESWITGMTFADITSKNKAIKRHPLSQQHIEAVRLGNSKDELQIKRGLSTAEERNKATKNTMLAGIFMASHGLPLRFYTALCAFLAIICPSRSSHPLGNRHQSHAGIANVLSANYEACVITLKKYFSTNFSATKSKRRFTICSDRKIVPNDAPRQAVVATYVSESGLPKEVVLGMSRIKHGDAMSTTNHLKETIVSFLDPSSIAFICMDEAALCNGETSGLIEQLKFSDGFHNLTRLPDFCIKMEYLLQKTIPQWVSDTLVTCRTFAALVNDHIMVKNIIHKNVICGSTLTAIPNLYQTSFAEYLHLYLDAIIKNIPILIKSLPELMHSKNCLSDEAKSILKMLVNETFVGRMLLIRRLYKVISDMEKKAQDACFGPFEYKHLVDSLVPKLEELKTPSIEFTDFMKYGNIESIAPYFRFSTYNEMNLNEVAQKLALKTRKELKKAKKEITILLMEENFEWIDLICREAQNCLKIPKPIALATQLFVIHNKSDLIEEKSTGIKQLFDTMNIEFEHCGKQCKGLHQCTCLQNDYINFIKEFQSEWRPGNDNRLYRHGCTRSHSYTDAFAHYIQQNIAATKYPLNIIRCLEIVQLMKPTQASTKKVMSHVADSVKNRFEFKNFFQSESSNSDLVDNVAKEVFLRCNTNVVQHDTDLAKKIFLRKHQESLQITKKSNELSKSVLSHLIKLGSDNMTNFPTKRHLASEQRCRDGKRRKMDHGLLKIPENNVESTIIMAASIPPQSCEQSLAPGKTVVPTEIPSPAPSSLHQAVNTGTTSTYKQCQQNESQEPQVQTIHLDYESKTSEVLKRVEIYCICENEERNQRNAPSAIFIGCANTQKCVSYLERLNSRNVEGGDWFHMKCLKIDKIPKGPWYCQKCNDKKASNLRQNFTKFNIKECSIVLHQCPEDADGSVWCAEQSLPQVSAEEVKSEAFEADAPPPVPNVSVDNIKDKLEDGTVDVEVKEEPFSRDDKVCRPMMMIRYIIGLSNPCSVVRLLWRKGDSSGVSIWWLLERQRIHQGAGGNVGSSCQRRCPTSSCLQQRKMGLAAPDPSLLTFKRFGEALEVWVRDEQKRWFVERVTCVVLGGLCLVSVYQPVWGTNDEGMERWYELDGFVMQKIDRRWMVKKTKTDGEYEWSDHKPVVMTVRVKGRRWRVPGGNTKRVPRIKWEMFKEREKREEDKVETNERMTEANERIDEGNKWKVLAEVMTEAAKEEKAEAKKRWQIDGERGGWSESGGEAGEESFAKTVEAA</sequence>
<feature type="region of interest" description="Disordered" evidence="1">
    <location>
        <begin position="1374"/>
        <end position="1411"/>
    </location>
</feature>
<dbReference type="InterPro" id="IPR013083">
    <property type="entry name" value="Znf_RING/FYVE/PHD"/>
</dbReference>
<dbReference type="Proteomes" id="UP000694843">
    <property type="component" value="Unplaced"/>
</dbReference>